<dbReference type="Gene3D" id="1.25.40.70">
    <property type="entry name" value="Phosphatidylinositol 3-kinase, accessory domain (PIK)"/>
    <property type="match status" value="1"/>
</dbReference>
<feature type="domain" description="C2 PI3K-type" evidence="3">
    <location>
        <begin position="44"/>
        <end position="193"/>
    </location>
</feature>
<dbReference type="GO" id="GO:0005768">
    <property type="term" value="C:endosome"/>
    <property type="evidence" value="ECO:0007669"/>
    <property type="project" value="TreeGrafter"/>
</dbReference>
<dbReference type="PROSITE" id="PS51545">
    <property type="entry name" value="PIK_HELICAL"/>
    <property type="match status" value="1"/>
</dbReference>
<proteinExistence type="inferred from homology"/>
<dbReference type="InterPro" id="IPR002420">
    <property type="entry name" value="PI3K-type_C2_dom"/>
</dbReference>
<dbReference type="InterPro" id="IPR016024">
    <property type="entry name" value="ARM-type_fold"/>
</dbReference>
<dbReference type="CDD" id="cd08397">
    <property type="entry name" value="C2_PI3K_class_III"/>
    <property type="match status" value="1"/>
</dbReference>
<evidence type="ECO:0000259" key="3">
    <source>
        <dbReference type="PROSITE" id="PS51547"/>
    </source>
</evidence>
<dbReference type="Gene3D" id="2.60.40.150">
    <property type="entry name" value="C2 domain"/>
    <property type="match status" value="1"/>
</dbReference>
<dbReference type="Pfam" id="PF00792">
    <property type="entry name" value="PI3K_C2"/>
    <property type="match status" value="1"/>
</dbReference>
<dbReference type="PANTHER" id="PTHR10048">
    <property type="entry name" value="PHOSPHATIDYLINOSITOL KINASE"/>
    <property type="match status" value="1"/>
</dbReference>
<dbReference type="InterPro" id="IPR001263">
    <property type="entry name" value="PI3K_accessory_dom"/>
</dbReference>
<dbReference type="GO" id="GO:0034271">
    <property type="term" value="C:phosphatidylinositol 3-kinase complex, class III, type I"/>
    <property type="evidence" value="ECO:0007669"/>
    <property type="project" value="TreeGrafter"/>
</dbReference>
<dbReference type="GO" id="GO:0000045">
    <property type="term" value="P:autophagosome assembly"/>
    <property type="evidence" value="ECO:0007669"/>
    <property type="project" value="TreeGrafter"/>
</dbReference>
<dbReference type="AlphaFoldDB" id="A0A818ZA48"/>
<dbReference type="GO" id="GO:0000407">
    <property type="term" value="C:phagophore assembly site"/>
    <property type="evidence" value="ECO:0007669"/>
    <property type="project" value="TreeGrafter"/>
</dbReference>
<dbReference type="GO" id="GO:0005777">
    <property type="term" value="C:peroxisome"/>
    <property type="evidence" value="ECO:0007669"/>
    <property type="project" value="TreeGrafter"/>
</dbReference>
<dbReference type="InterPro" id="IPR035892">
    <property type="entry name" value="C2_domain_sf"/>
</dbReference>
<dbReference type="GO" id="GO:0006897">
    <property type="term" value="P:endocytosis"/>
    <property type="evidence" value="ECO:0007669"/>
    <property type="project" value="TreeGrafter"/>
</dbReference>
<dbReference type="GO" id="GO:0016303">
    <property type="term" value="F:1-phosphatidylinositol-3-kinase activity"/>
    <property type="evidence" value="ECO:0007669"/>
    <property type="project" value="TreeGrafter"/>
</dbReference>
<accession>A0A818ZA48</accession>
<comment type="similarity">
    <text evidence="1">Belongs to the PI3/PI4-kinase family.</text>
</comment>
<dbReference type="EMBL" id="CAJOBE010001684">
    <property type="protein sequence ID" value="CAF3765663.1"/>
    <property type="molecule type" value="Genomic_DNA"/>
</dbReference>
<dbReference type="GO" id="GO:0048015">
    <property type="term" value="P:phosphatidylinositol-mediated signaling"/>
    <property type="evidence" value="ECO:0007669"/>
    <property type="project" value="TreeGrafter"/>
</dbReference>
<reference evidence="4" key="1">
    <citation type="submission" date="2021-02" db="EMBL/GenBank/DDBJ databases">
        <authorList>
            <person name="Nowell W R."/>
        </authorList>
    </citation>
    <scope>NUCLEOTIDE SEQUENCE</scope>
</reference>
<dbReference type="InterPro" id="IPR015433">
    <property type="entry name" value="PI3/4_kinase"/>
</dbReference>
<dbReference type="PANTHER" id="PTHR10048:SF7">
    <property type="entry name" value="PHOSPHATIDYLINOSITOL 3-KINASE CATALYTIC SUBUNIT TYPE 3"/>
    <property type="match status" value="1"/>
</dbReference>
<gene>
    <name evidence="4" type="ORF">FNK824_LOCUS13062</name>
</gene>
<dbReference type="Proteomes" id="UP000663874">
    <property type="component" value="Unassembled WGS sequence"/>
</dbReference>
<protein>
    <recommendedName>
        <fullName evidence="6">Phosphatidylinositol 3-kinase catalytic subunit type 3</fullName>
    </recommendedName>
</protein>
<dbReference type="InterPro" id="IPR042236">
    <property type="entry name" value="PI3K_accessory_sf"/>
</dbReference>
<organism evidence="4 5">
    <name type="scientific">Rotaria sordida</name>
    <dbReference type="NCBI Taxonomy" id="392033"/>
    <lineage>
        <taxon>Eukaryota</taxon>
        <taxon>Metazoa</taxon>
        <taxon>Spiralia</taxon>
        <taxon>Gnathifera</taxon>
        <taxon>Rotifera</taxon>
        <taxon>Eurotatoria</taxon>
        <taxon>Bdelloidea</taxon>
        <taxon>Philodinida</taxon>
        <taxon>Philodinidae</taxon>
        <taxon>Rotaria</taxon>
    </lineage>
</organism>
<dbReference type="PROSITE" id="PS51547">
    <property type="entry name" value="C2_PI3K"/>
    <property type="match status" value="1"/>
</dbReference>
<feature type="non-terminal residue" evidence="4">
    <location>
        <position position="1"/>
    </location>
</feature>
<evidence type="ECO:0000256" key="1">
    <source>
        <dbReference type="PROSITE-ProRule" id="PRU00880"/>
    </source>
</evidence>
<evidence type="ECO:0008006" key="6">
    <source>
        <dbReference type="Google" id="ProtNLM"/>
    </source>
</evidence>
<dbReference type="SUPFAM" id="SSF48371">
    <property type="entry name" value="ARM repeat"/>
    <property type="match status" value="1"/>
</dbReference>
<sequence length="425" mass="49238">MSAASEKFHFIFSHELEDRIQIKIASVDGERTQQQQQQQSQQPINDIFFSNNSSFIRNLSDTKRSEPYVLCQIFSDGQSLCMPVQTSFKSFTDKWNWNEWLTLPLRYCDLPRHAILALSIHEIISPTQVRIIGSTTISLFDSDGTFRQGIYDLKVWPNVPPDVKFNSSTPGKIEPISNHEQILSNHTNQKIKPVASVPTITTANLQYNRKQITSKPLNITWNDDSAYPMLDELSRMAKLIKTQCDGHTINQEWLDQLTLAKTRTCLDKERSNSKSMLLMIEFARTTINNNECIVLYFEPTCNDVLNYPIGYTDLVVYDPELDLENIVESKHLKLSRSARKALDKDLKPTIEQRDKLMQILAYPPGQYLGDDEQDLVWKYRFFLSQHKKALAKFLQCVHWDKEEEVKHALNLLEQWVTMDTKDALE</sequence>
<comment type="caution">
    <text evidence="4">The sequence shown here is derived from an EMBL/GenBank/DDBJ whole genome shotgun (WGS) entry which is preliminary data.</text>
</comment>
<evidence type="ECO:0000313" key="4">
    <source>
        <dbReference type="EMBL" id="CAF3765663.1"/>
    </source>
</evidence>
<dbReference type="SMART" id="SM00142">
    <property type="entry name" value="PI3K_C2"/>
    <property type="match status" value="1"/>
</dbReference>
<dbReference type="SUPFAM" id="SSF49562">
    <property type="entry name" value="C2 domain (Calcium/lipid-binding domain, CaLB)"/>
    <property type="match status" value="1"/>
</dbReference>
<name>A0A818ZA48_9BILA</name>
<feature type="domain" description="PIK helical" evidence="2">
    <location>
        <begin position="343"/>
        <end position="425"/>
    </location>
</feature>
<evidence type="ECO:0000259" key="2">
    <source>
        <dbReference type="PROSITE" id="PS51545"/>
    </source>
</evidence>
<evidence type="ECO:0000313" key="5">
    <source>
        <dbReference type="Proteomes" id="UP000663874"/>
    </source>
</evidence>
<dbReference type="Pfam" id="PF00613">
    <property type="entry name" value="PI3Ka"/>
    <property type="match status" value="1"/>
</dbReference>
<dbReference type="GO" id="GO:0034272">
    <property type="term" value="C:phosphatidylinositol 3-kinase complex, class III, type II"/>
    <property type="evidence" value="ECO:0007669"/>
    <property type="project" value="TreeGrafter"/>
</dbReference>